<proteinExistence type="predicted"/>
<reference evidence="3 4" key="1">
    <citation type="submission" date="2019-05" db="EMBL/GenBank/DDBJ databases">
        <title>Streptomyces sp. NEAU-C151, a novel actinomycete isolated from soil.</title>
        <authorList>
            <person name="Han L."/>
            <person name="Jiang H."/>
        </authorList>
    </citation>
    <scope>NUCLEOTIDE SEQUENCE [LARGE SCALE GENOMIC DNA]</scope>
    <source>
        <strain evidence="3 4">NEAU-C151</strain>
    </source>
</reference>
<dbReference type="InterPro" id="IPR025736">
    <property type="entry name" value="PucR_C-HTH_dom"/>
</dbReference>
<evidence type="ECO:0000313" key="4">
    <source>
        <dbReference type="Proteomes" id="UP000305906"/>
    </source>
</evidence>
<dbReference type="PANTHER" id="PTHR33744">
    <property type="entry name" value="CARBOHYDRATE DIACID REGULATOR"/>
    <property type="match status" value="1"/>
</dbReference>
<dbReference type="AlphaFoldDB" id="A0A5R9FU02"/>
<keyword evidence="4" id="KW-1185">Reference proteome</keyword>
<name>A0A5R9FU02_9ACTN</name>
<dbReference type="Proteomes" id="UP000305906">
    <property type="component" value="Unassembled WGS sequence"/>
</dbReference>
<feature type="domain" description="PucR C-terminal helix-turn-helix" evidence="2">
    <location>
        <begin position="402"/>
        <end position="455"/>
    </location>
</feature>
<gene>
    <name evidence="3" type="ORF">FE633_11230</name>
</gene>
<dbReference type="PANTHER" id="PTHR33744:SF17">
    <property type="entry name" value="CONSERVED PROTEIN"/>
    <property type="match status" value="1"/>
</dbReference>
<protein>
    <submittedName>
        <fullName evidence="3">PucR family transcriptional regulator</fullName>
    </submittedName>
</protein>
<feature type="domain" description="PucR C-terminal helix-turn-helix" evidence="2">
    <location>
        <begin position="300"/>
        <end position="355"/>
    </location>
</feature>
<evidence type="ECO:0000313" key="3">
    <source>
        <dbReference type="EMBL" id="TLS46109.1"/>
    </source>
</evidence>
<dbReference type="InterPro" id="IPR042070">
    <property type="entry name" value="PucR_C-HTH_sf"/>
</dbReference>
<evidence type="ECO:0000256" key="1">
    <source>
        <dbReference type="SAM" id="MobiDB-lite"/>
    </source>
</evidence>
<evidence type="ECO:0000259" key="2">
    <source>
        <dbReference type="Pfam" id="PF13556"/>
    </source>
</evidence>
<dbReference type="InterPro" id="IPR051448">
    <property type="entry name" value="CdaR-like_regulators"/>
</dbReference>
<dbReference type="EMBL" id="VBZC01000010">
    <property type="protein sequence ID" value="TLS46109.1"/>
    <property type="molecule type" value="Genomic_DNA"/>
</dbReference>
<feature type="region of interest" description="Disordered" evidence="1">
    <location>
        <begin position="458"/>
        <end position="481"/>
    </location>
</feature>
<accession>A0A5R9FU02</accession>
<dbReference type="Pfam" id="PF13556">
    <property type="entry name" value="HTH_30"/>
    <property type="match status" value="2"/>
</dbReference>
<sequence>MTTGSAGPAPSLPVPVTRYQVVRRLTHAAAHSDAQLIAEAAALAEGWAVLADLMGGVVCSTPDTAGPEGVRAAAHPQLYPHLTIRKMAGAVLVVGPGTAPPASRIDLIARTSVDLLRMRARVRREEDTRHAEQRLHTAVLHLLLSGQSHLATDVLGTAATHATVFRLAGQLVPAAYQAHWRAAEPSVSPKARHMLVCMEGNELVVVALHGLDHDRHRARPFVARIADRHQLAGGVSDPLPLDMVATAWAEAGNARRGATSGCLASATFLGSHGLLRVVPADRLALWSAAILKTLNREQHRTLEAYLRSGSAQAAAAVLDVSEGTVRARLSWVGTVLAAELGNPTVQAQLLLALRAPAPSQRVSTSARLVPDPPLPTDLLDPGDAHHWASTLLRPLDRPLRIALRCWLQHRGRTAPAASELGLSRSTLTDWLSKCGRALSLDLSSTTVRAELHLAAETIATPEDTPARLPRRGGRTYRGQQP</sequence>
<dbReference type="Gene3D" id="1.10.10.2840">
    <property type="entry name" value="PucR C-terminal helix-turn-helix domain"/>
    <property type="match status" value="2"/>
</dbReference>
<comment type="caution">
    <text evidence="3">The sequence shown here is derived from an EMBL/GenBank/DDBJ whole genome shotgun (WGS) entry which is preliminary data.</text>
</comment>
<organism evidence="3 4">
    <name type="scientific">Streptomyces montanus</name>
    <dbReference type="NCBI Taxonomy" id="2580423"/>
    <lineage>
        <taxon>Bacteria</taxon>
        <taxon>Bacillati</taxon>
        <taxon>Actinomycetota</taxon>
        <taxon>Actinomycetes</taxon>
        <taxon>Kitasatosporales</taxon>
        <taxon>Streptomycetaceae</taxon>
        <taxon>Streptomyces</taxon>
    </lineage>
</organism>